<protein>
    <recommendedName>
        <fullName evidence="3">Mitochondrial import receptor subunit TOM5 homolog</fullName>
    </recommendedName>
</protein>
<dbReference type="GO" id="GO:0005742">
    <property type="term" value="C:mitochondrial outer membrane translocase complex"/>
    <property type="evidence" value="ECO:0007669"/>
    <property type="project" value="InterPro"/>
</dbReference>
<organism evidence="1 2">
    <name type="scientific">Ambrosia artemisiifolia</name>
    <name type="common">Common ragweed</name>
    <dbReference type="NCBI Taxonomy" id="4212"/>
    <lineage>
        <taxon>Eukaryota</taxon>
        <taxon>Viridiplantae</taxon>
        <taxon>Streptophyta</taxon>
        <taxon>Embryophyta</taxon>
        <taxon>Tracheophyta</taxon>
        <taxon>Spermatophyta</taxon>
        <taxon>Magnoliopsida</taxon>
        <taxon>eudicotyledons</taxon>
        <taxon>Gunneridae</taxon>
        <taxon>Pentapetalae</taxon>
        <taxon>asterids</taxon>
        <taxon>campanulids</taxon>
        <taxon>Asterales</taxon>
        <taxon>Asteraceae</taxon>
        <taxon>Asteroideae</taxon>
        <taxon>Heliantheae alliance</taxon>
        <taxon>Heliantheae</taxon>
        <taxon>Ambrosia</taxon>
    </lineage>
</organism>
<accession>A0AAD5CHU1</accession>
<proteinExistence type="predicted"/>
<gene>
    <name evidence="1" type="ORF">M8C21_032186</name>
</gene>
<dbReference type="AlphaFoldDB" id="A0AAD5CHU1"/>
<dbReference type="PANTHER" id="PTHR37251">
    <property type="entry name" value="MITOCHONDRIAL IMPORT RECEPTOR SUBUNIT TOM5 HOMOLOG"/>
    <property type="match status" value="1"/>
</dbReference>
<dbReference type="InterPro" id="IPR034553">
    <property type="entry name" value="TOM5_viridi"/>
</dbReference>
<evidence type="ECO:0000313" key="1">
    <source>
        <dbReference type="EMBL" id="KAI7742141.1"/>
    </source>
</evidence>
<dbReference type="EMBL" id="JAMZMK010008067">
    <property type="protein sequence ID" value="KAI7742141.1"/>
    <property type="molecule type" value="Genomic_DNA"/>
</dbReference>
<sequence length="54" mass="6060">MADAVISVEKIKAFWRSQVYDEQNWATNAKLLRAVGLFAGSIVLMRNFGDLMAI</sequence>
<keyword evidence="2" id="KW-1185">Reference proteome</keyword>
<comment type="caution">
    <text evidence="1">The sequence shown here is derived from an EMBL/GenBank/DDBJ whole genome shotgun (WGS) entry which is preliminary data.</text>
</comment>
<dbReference type="Proteomes" id="UP001206925">
    <property type="component" value="Unassembled WGS sequence"/>
</dbReference>
<evidence type="ECO:0008006" key="3">
    <source>
        <dbReference type="Google" id="ProtNLM"/>
    </source>
</evidence>
<reference evidence="1" key="1">
    <citation type="submission" date="2022-06" db="EMBL/GenBank/DDBJ databases">
        <title>Uncovering the hologenomic basis of an extraordinary plant invasion.</title>
        <authorList>
            <person name="Bieker V.C."/>
            <person name="Martin M.D."/>
            <person name="Gilbert T."/>
            <person name="Hodgins K."/>
            <person name="Battlay P."/>
            <person name="Petersen B."/>
            <person name="Wilson J."/>
        </authorList>
    </citation>
    <scope>NUCLEOTIDE SEQUENCE</scope>
    <source>
        <strain evidence="1">AA19_3_7</strain>
        <tissue evidence="1">Leaf</tissue>
    </source>
</reference>
<name>A0AAD5CHU1_AMBAR</name>
<evidence type="ECO:0000313" key="2">
    <source>
        <dbReference type="Proteomes" id="UP001206925"/>
    </source>
</evidence>
<dbReference type="PANTHER" id="PTHR37251:SF1">
    <property type="entry name" value="MITOCHONDRIAL IMPORT RECEPTOR SUBUNIT TOM5 HOMOLOG"/>
    <property type="match status" value="1"/>
</dbReference>